<reference evidence="1 2" key="1">
    <citation type="journal article" date="2018" name="Sci. Rep.">
        <title>Genomic signatures of local adaptation to the degree of environmental predictability in rotifers.</title>
        <authorList>
            <person name="Franch-Gras L."/>
            <person name="Hahn C."/>
            <person name="Garcia-Roger E.M."/>
            <person name="Carmona M.J."/>
            <person name="Serra M."/>
            <person name="Gomez A."/>
        </authorList>
    </citation>
    <scope>NUCLEOTIDE SEQUENCE [LARGE SCALE GENOMIC DNA]</scope>
    <source>
        <strain evidence="1">HYR1</strain>
    </source>
</reference>
<gene>
    <name evidence="1" type="ORF">BpHYR1_038810</name>
</gene>
<evidence type="ECO:0000313" key="1">
    <source>
        <dbReference type="EMBL" id="RNA13209.1"/>
    </source>
</evidence>
<evidence type="ECO:0000313" key="2">
    <source>
        <dbReference type="Proteomes" id="UP000276133"/>
    </source>
</evidence>
<dbReference type="AlphaFoldDB" id="A0A3M7QPQ5"/>
<proteinExistence type="predicted"/>
<comment type="caution">
    <text evidence="1">The sequence shown here is derived from an EMBL/GenBank/DDBJ whole genome shotgun (WGS) entry which is preliminary data.</text>
</comment>
<keyword evidence="2" id="KW-1185">Reference proteome</keyword>
<sequence>MWLKDDFFHLTKFGYYHHQYLHLYHFFLNLEVNLLESFDCFSLSIPVISNQSSLKFGSKKEAINHVKSRKPKLSEFESLKAFII</sequence>
<dbReference type="Proteomes" id="UP000276133">
    <property type="component" value="Unassembled WGS sequence"/>
</dbReference>
<protein>
    <submittedName>
        <fullName evidence="1">Uncharacterized protein</fullName>
    </submittedName>
</protein>
<name>A0A3M7QPQ5_BRAPC</name>
<organism evidence="1 2">
    <name type="scientific">Brachionus plicatilis</name>
    <name type="common">Marine rotifer</name>
    <name type="synonym">Brachionus muelleri</name>
    <dbReference type="NCBI Taxonomy" id="10195"/>
    <lineage>
        <taxon>Eukaryota</taxon>
        <taxon>Metazoa</taxon>
        <taxon>Spiralia</taxon>
        <taxon>Gnathifera</taxon>
        <taxon>Rotifera</taxon>
        <taxon>Eurotatoria</taxon>
        <taxon>Monogononta</taxon>
        <taxon>Pseudotrocha</taxon>
        <taxon>Ploima</taxon>
        <taxon>Brachionidae</taxon>
        <taxon>Brachionus</taxon>
    </lineage>
</organism>
<accession>A0A3M7QPQ5</accession>
<dbReference type="EMBL" id="REGN01005472">
    <property type="protein sequence ID" value="RNA13209.1"/>
    <property type="molecule type" value="Genomic_DNA"/>
</dbReference>